<feature type="compositionally biased region" description="Basic and acidic residues" evidence="1">
    <location>
        <begin position="325"/>
        <end position="337"/>
    </location>
</feature>
<dbReference type="PANTHER" id="PTHR34427">
    <property type="entry name" value="DUF4283 DOMAIN PROTEIN"/>
    <property type="match status" value="1"/>
</dbReference>
<dbReference type="AlphaFoldDB" id="A0AAV5MEN6"/>
<gene>
    <name evidence="2" type="ORF">SLEP1_g55140</name>
</gene>
<name>A0AAV5MEN6_9ROSI</name>
<protein>
    <recommendedName>
        <fullName evidence="4">DUF4283 domain-containing protein</fullName>
    </recommendedName>
</protein>
<feature type="region of interest" description="Disordered" evidence="1">
    <location>
        <begin position="1"/>
        <end position="25"/>
    </location>
</feature>
<evidence type="ECO:0008006" key="4">
    <source>
        <dbReference type="Google" id="ProtNLM"/>
    </source>
</evidence>
<keyword evidence="3" id="KW-1185">Reference proteome</keyword>
<accession>A0AAV5MEN6</accession>
<dbReference type="Proteomes" id="UP001054252">
    <property type="component" value="Unassembled WGS sequence"/>
</dbReference>
<evidence type="ECO:0000256" key="1">
    <source>
        <dbReference type="SAM" id="MobiDB-lite"/>
    </source>
</evidence>
<comment type="caution">
    <text evidence="2">The sequence shown here is derived from an EMBL/GenBank/DDBJ whole genome shotgun (WGS) entry which is preliminary data.</text>
</comment>
<evidence type="ECO:0000313" key="2">
    <source>
        <dbReference type="EMBL" id="GKV48316.1"/>
    </source>
</evidence>
<sequence length="612" mass="71755">MERDERDITHRKKTPIQARQQKRKEEVASCDTINTKKWMVENSDLETQEEIMEFIPEQSKLQWLEGGIVATVKSLTIINEIQQRIDVDGSLITLAPLRGRRVLLTKKESGFLLEFVKLNKEVLALWFEDIQSWDKEVQERSRMVWLHISGIPLKAWSDRCFMMIGELVGEVIKIHEDTKMKSILCDGRMLVICSVDHKISKRITLKVKENLYEIRVDEEEWRSDPNWWLSDDERRGESLMESEQSSEHSLEQIDEEDQDWINFEICDEEDISIDEEQLMKDGHWNSNSNFKNTKEEGESRHTEEGNDGREDVQTKKKVGGMLPREPSENLGKEDAGNKCKSKTTTQRESRIFNKGSKQGEWGIHKVKCNLVNVYGPNDRQKRLKLWDELRNMITEEGGRWLIAGDFNAVRCLEERRGRIGESPDMREFDAFILSTGLIDIKMAVKQIEQVDMKNEELDLDEFEILQRQEGFQKMWDIMRKRELIWKQKSRSNWVKKKVMNYFSKLFQEDKWSRPKPYGVNFKQMSIEEKQWLERPFSTEDIEEGLRSCEGSKAPGLYGKSSIYGYNVPVRWVEGSTGMLRCGVGKSPFIYLGMPVDGNLGRKKLWEPLINKF</sequence>
<dbReference type="EMBL" id="BPVZ01000253">
    <property type="protein sequence ID" value="GKV48316.1"/>
    <property type="molecule type" value="Genomic_DNA"/>
</dbReference>
<proteinExistence type="predicted"/>
<dbReference type="Gene3D" id="3.60.10.10">
    <property type="entry name" value="Endonuclease/exonuclease/phosphatase"/>
    <property type="match status" value="1"/>
</dbReference>
<reference evidence="2 3" key="1">
    <citation type="journal article" date="2021" name="Commun. Biol.">
        <title>The genome of Shorea leprosula (Dipterocarpaceae) highlights the ecological relevance of drought in aseasonal tropical rainforests.</title>
        <authorList>
            <person name="Ng K.K.S."/>
            <person name="Kobayashi M.J."/>
            <person name="Fawcett J.A."/>
            <person name="Hatakeyama M."/>
            <person name="Paape T."/>
            <person name="Ng C.H."/>
            <person name="Ang C.C."/>
            <person name="Tnah L.H."/>
            <person name="Lee C.T."/>
            <person name="Nishiyama T."/>
            <person name="Sese J."/>
            <person name="O'Brien M.J."/>
            <person name="Copetti D."/>
            <person name="Mohd Noor M.I."/>
            <person name="Ong R.C."/>
            <person name="Putra M."/>
            <person name="Sireger I.Z."/>
            <person name="Indrioko S."/>
            <person name="Kosugi Y."/>
            <person name="Izuno A."/>
            <person name="Isagi Y."/>
            <person name="Lee S.L."/>
            <person name="Shimizu K.K."/>
        </authorList>
    </citation>
    <scope>NUCLEOTIDE SEQUENCE [LARGE SCALE GENOMIC DNA]</scope>
    <source>
        <strain evidence="2">214</strain>
    </source>
</reference>
<feature type="region of interest" description="Disordered" evidence="1">
    <location>
        <begin position="279"/>
        <end position="347"/>
    </location>
</feature>
<organism evidence="2 3">
    <name type="scientific">Rubroshorea leprosula</name>
    <dbReference type="NCBI Taxonomy" id="152421"/>
    <lineage>
        <taxon>Eukaryota</taxon>
        <taxon>Viridiplantae</taxon>
        <taxon>Streptophyta</taxon>
        <taxon>Embryophyta</taxon>
        <taxon>Tracheophyta</taxon>
        <taxon>Spermatophyta</taxon>
        <taxon>Magnoliopsida</taxon>
        <taxon>eudicotyledons</taxon>
        <taxon>Gunneridae</taxon>
        <taxon>Pentapetalae</taxon>
        <taxon>rosids</taxon>
        <taxon>malvids</taxon>
        <taxon>Malvales</taxon>
        <taxon>Dipterocarpaceae</taxon>
        <taxon>Rubroshorea</taxon>
    </lineage>
</organism>
<evidence type="ECO:0000313" key="3">
    <source>
        <dbReference type="Proteomes" id="UP001054252"/>
    </source>
</evidence>
<dbReference type="SUPFAM" id="SSF56219">
    <property type="entry name" value="DNase I-like"/>
    <property type="match status" value="1"/>
</dbReference>
<feature type="compositionally biased region" description="Basic and acidic residues" evidence="1">
    <location>
        <begin position="292"/>
        <end position="314"/>
    </location>
</feature>
<dbReference type="PANTHER" id="PTHR34427:SF5">
    <property type="entry name" value="DUF4283 DOMAIN-CONTAINING PROTEIN"/>
    <property type="match status" value="1"/>
</dbReference>
<dbReference type="InterPro" id="IPR036691">
    <property type="entry name" value="Endo/exonu/phosph_ase_sf"/>
</dbReference>